<accession>A0A7E4VS64</accession>
<dbReference type="AlphaFoldDB" id="A0A7E4VS64"/>
<keyword evidence="1" id="KW-1185">Reference proteome</keyword>
<sequence length="77" mass="8510">MDIIDGNGAKINTNDVNPGQSWNVDYTTKYGVRKQPPAMDFGRGWRLVGVVIWGSVIAGSCKLRKLERIGCGKLRKC</sequence>
<organism evidence="1 2">
    <name type="scientific">Panagrellus redivivus</name>
    <name type="common">Microworm</name>
    <dbReference type="NCBI Taxonomy" id="6233"/>
    <lineage>
        <taxon>Eukaryota</taxon>
        <taxon>Metazoa</taxon>
        <taxon>Ecdysozoa</taxon>
        <taxon>Nematoda</taxon>
        <taxon>Chromadorea</taxon>
        <taxon>Rhabditida</taxon>
        <taxon>Tylenchina</taxon>
        <taxon>Panagrolaimomorpha</taxon>
        <taxon>Panagrolaimoidea</taxon>
        <taxon>Panagrolaimidae</taxon>
        <taxon>Panagrellus</taxon>
    </lineage>
</organism>
<protein>
    <submittedName>
        <fullName evidence="2">Phage tail fiber protein</fullName>
    </submittedName>
</protein>
<name>A0A7E4VS64_PANRE</name>
<evidence type="ECO:0000313" key="2">
    <source>
        <dbReference type="WBParaSite" id="Pan_g24233.t1"/>
    </source>
</evidence>
<reference evidence="1" key="1">
    <citation type="journal article" date="2013" name="Genetics">
        <title>The draft genome and transcriptome of Panagrellus redivivus are shaped by the harsh demands of a free-living lifestyle.</title>
        <authorList>
            <person name="Srinivasan J."/>
            <person name="Dillman A.R."/>
            <person name="Macchietto M.G."/>
            <person name="Heikkinen L."/>
            <person name="Lakso M."/>
            <person name="Fracchia K.M."/>
            <person name="Antoshechkin I."/>
            <person name="Mortazavi A."/>
            <person name="Wong G."/>
            <person name="Sternberg P.W."/>
        </authorList>
    </citation>
    <scope>NUCLEOTIDE SEQUENCE [LARGE SCALE GENOMIC DNA]</scope>
    <source>
        <strain evidence="1">MT8872</strain>
    </source>
</reference>
<dbReference type="WBParaSite" id="Pan_g24233.t1">
    <property type="protein sequence ID" value="Pan_g24233.t1"/>
    <property type="gene ID" value="Pan_g24233"/>
</dbReference>
<dbReference type="Proteomes" id="UP000492821">
    <property type="component" value="Unassembled WGS sequence"/>
</dbReference>
<evidence type="ECO:0000313" key="1">
    <source>
        <dbReference type="Proteomes" id="UP000492821"/>
    </source>
</evidence>
<reference evidence="2" key="2">
    <citation type="submission" date="2020-10" db="UniProtKB">
        <authorList>
            <consortium name="WormBaseParasite"/>
        </authorList>
    </citation>
    <scope>IDENTIFICATION</scope>
</reference>
<proteinExistence type="predicted"/>